<organism evidence="2 3">
    <name type="scientific">Leifsonia shinshuensis</name>
    <dbReference type="NCBI Taxonomy" id="150026"/>
    <lineage>
        <taxon>Bacteria</taxon>
        <taxon>Bacillati</taxon>
        <taxon>Actinomycetota</taxon>
        <taxon>Actinomycetes</taxon>
        <taxon>Micrococcales</taxon>
        <taxon>Microbacteriaceae</taxon>
        <taxon>Leifsonia</taxon>
    </lineage>
</organism>
<protein>
    <recommendedName>
        <fullName evidence="1">DUF4166 domain-containing protein</fullName>
    </recommendedName>
</protein>
<sequence length="216" mass="24005">MTSPYRAVLGPAFDELHPQLRAYFDAIPEGFAGRGRGVFDTVGTPRRWLWPALALFGRAHVMFPVWERGVPFTVENVPVVSADGGPAVRAVRRFELRGRSLDMRDEIGVDGWFIVDRLGSPVLAEAWFSARVLDGGLRLTSRRVALRLGAFRLVIPRAVAPVVALTERYDDERDAQAVTIVVRLPLLGRVYQYAGTFRYQVGSRGVHSDDVARGSE</sequence>
<reference evidence="2 3" key="1">
    <citation type="submission" date="2020-07" db="EMBL/GenBank/DDBJ databases">
        <title>Sequencing the genomes of 1000 actinobacteria strains.</title>
        <authorList>
            <person name="Klenk H.-P."/>
        </authorList>
    </citation>
    <scope>NUCLEOTIDE SEQUENCE [LARGE SCALE GENOMIC DNA]</scope>
    <source>
        <strain evidence="2 3">DSM 15165</strain>
    </source>
</reference>
<dbReference type="InterPro" id="IPR025311">
    <property type="entry name" value="DUF4166"/>
</dbReference>
<comment type="caution">
    <text evidence="2">The sequence shown here is derived from an EMBL/GenBank/DDBJ whole genome shotgun (WGS) entry which is preliminary data.</text>
</comment>
<accession>A0A853CUF1</accession>
<proteinExistence type="predicted"/>
<dbReference type="Pfam" id="PF13761">
    <property type="entry name" value="DUF4166"/>
    <property type="match status" value="1"/>
</dbReference>
<gene>
    <name evidence="2" type="ORF">HNR13_002236</name>
</gene>
<dbReference type="Proteomes" id="UP000578352">
    <property type="component" value="Unassembled WGS sequence"/>
</dbReference>
<evidence type="ECO:0000259" key="1">
    <source>
        <dbReference type="Pfam" id="PF13761"/>
    </source>
</evidence>
<dbReference type="RefSeq" id="WP_179605815.1">
    <property type="nucleotide sequence ID" value="NZ_BAABEH010000001.1"/>
</dbReference>
<feature type="domain" description="DUF4166" evidence="1">
    <location>
        <begin position="16"/>
        <end position="197"/>
    </location>
</feature>
<evidence type="ECO:0000313" key="3">
    <source>
        <dbReference type="Proteomes" id="UP000578352"/>
    </source>
</evidence>
<evidence type="ECO:0000313" key="2">
    <source>
        <dbReference type="EMBL" id="NYJ23949.1"/>
    </source>
</evidence>
<name>A0A853CUF1_9MICO</name>
<dbReference type="EMBL" id="JACCFL010000001">
    <property type="protein sequence ID" value="NYJ23949.1"/>
    <property type="molecule type" value="Genomic_DNA"/>
</dbReference>
<dbReference type="AlphaFoldDB" id="A0A853CUF1"/>